<dbReference type="PANTHER" id="PTHR30269">
    <property type="entry name" value="TRANSMEMBRANE PROTEIN YFCA"/>
    <property type="match status" value="1"/>
</dbReference>
<feature type="transmembrane region" description="Helical" evidence="8">
    <location>
        <begin position="188"/>
        <end position="210"/>
    </location>
</feature>
<protein>
    <recommendedName>
        <fullName evidence="8">Probable membrane transporter protein</fullName>
    </recommendedName>
</protein>
<dbReference type="OrthoDB" id="554695at2"/>
<dbReference type="EMBL" id="UFVD01000001">
    <property type="protein sequence ID" value="SUX11090.1"/>
    <property type="molecule type" value="Genomic_DNA"/>
</dbReference>
<evidence type="ECO:0000256" key="4">
    <source>
        <dbReference type="ARBA" id="ARBA00022475"/>
    </source>
</evidence>
<comment type="subcellular location">
    <subcellularLocation>
        <location evidence="1 8">Cell membrane</location>
        <topology evidence="1 8">Multi-pass membrane protein</topology>
    </subcellularLocation>
</comment>
<evidence type="ECO:0000256" key="7">
    <source>
        <dbReference type="ARBA" id="ARBA00023136"/>
    </source>
</evidence>
<keyword evidence="10" id="KW-1185">Reference proteome</keyword>
<dbReference type="PANTHER" id="PTHR30269:SF0">
    <property type="entry name" value="MEMBRANE TRANSPORTER PROTEIN YFCA-RELATED"/>
    <property type="match status" value="1"/>
</dbReference>
<evidence type="ECO:0000313" key="10">
    <source>
        <dbReference type="Proteomes" id="UP000254920"/>
    </source>
</evidence>
<dbReference type="GeneID" id="93089959"/>
<feature type="transmembrane region" description="Helical" evidence="8">
    <location>
        <begin position="136"/>
        <end position="153"/>
    </location>
</feature>
<evidence type="ECO:0000256" key="5">
    <source>
        <dbReference type="ARBA" id="ARBA00022692"/>
    </source>
</evidence>
<comment type="similarity">
    <text evidence="2 8">Belongs to the 4-toluene sulfonate uptake permease (TSUP) (TC 2.A.102) family.</text>
</comment>
<name>A0A381DKH7_9BACT</name>
<feature type="transmembrane region" description="Helical" evidence="8">
    <location>
        <begin position="76"/>
        <end position="97"/>
    </location>
</feature>
<feature type="transmembrane region" description="Helical" evidence="8">
    <location>
        <begin position="230"/>
        <end position="251"/>
    </location>
</feature>
<evidence type="ECO:0000256" key="8">
    <source>
        <dbReference type="RuleBase" id="RU363041"/>
    </source>
</evidence>
<keyword evidence="5 8" id="KW-0812">Transmembrane</keyword>
<dbReference type="Pfam" id="PF01925">
    <property type="entry name" value="TauE"/>
    <property type="match status" value="1"/>
</dbReference>
<keyword evidence="6 8" id="KW-1133">Transmembrane helix</keyword>
<reference evidence="9 10" key="1">
    <citation type="submission" date="2018-06" db="EMBL/GenBank/DDBJ databases">
        <authorList>
            <consortium name="Pathogen Informatics"/>
            <person name="Doyle S."/>
        </authorList>
    </citation>
    <scope>NUCLEOTIDE SEQUENCE [LARGE SCALE GENOMIC DNA]</scope>
    <source>
        <strain evidence="9 10">NCTC12475</strain>
    </source>
</reference>
<evidence type="ECO:0000256" key="2">
    <source>
        <dbReference type="ARBA" id="ARBA00009142"/>
    </source>
</evidence>
<dbReference type="InterPro" id="IPR052017">
    <property type="entry name" value="TSUP"/>
</dbReference>
<dbReference type="STRING" id="32024.GCA_000788295_01666"/>
<organism evidence="9 10">
    <name type="scientific">Campylobacter sputorum subsp. sputorum</name>
    <dbReference type="NCBI Taxonomy" id="32024"/>
    <lineage>
        <taxon>Bacteria</taxon>
        <taxon>Pseudomonadati</taxon>
        <taxon>Campylobacterota</taxon>
        <taxon>Epsilonproteobacteria</taxon>
        <taxon>Campylobacterales</taxon>
        <taxon>Campylobacteraceae</taxon>
        <taxon>Campylobacter</taxon>
    </lineage>
</organism>
<evidence type="ECO:0000313" key="9">
    <source>
        <dbReference type="EMBL" id="SUX11090.1"/>
    </source>
</evidence>
<dbReference type="InterPro" id="IPR002781">
    <property type="entry name" value="TM_pro_TauE-like"/>
</dbReference>
<dbReference type="GO" id="GO:0005886">
    <property type="term" value="C:plasma membrane"/>
    <property type="evidence" value="ECO:0007669"/>
    <property type="project" value="UniProtKB-SubCell"/>
</dbReference>
<keyword evidence="4 8" id="KW-1003">Cell membrane</keyword>
<dbReference type="AlphaFoldDB" id="A0A381DKH7"/>
<dbReference type="RefSeq" id="WP_089181865.1">
    <property type="nucleotide sequence ID" value="NZ_CP043427.1"/>
</dbReference>
<feature type="transmembrane region" description="Helical" evidence="8">
    <location>
        <begin position="103"/>
        <end position="124"/>
    </location>
</feature>
<keyword evidence="7 8" id="KW-0472">Membrane</keyword>
<evidence type="ECO:0000256" key="1">
    <source>
        <dbReference type="ARBA" id="ARBA00004651"/>
    </source>
</evidence>
<keyword evidence="3" id="KW-0813">Transport</keyword>
<proteinExistence type="inferred from homology"/>
<dbReference type="Proteomes" id="UP000254920">
    <property type="component" value="Unassembled WGS sequence"/>
</dbReference>
<accession>A0A381DKH7</accession>
<feature type="transmembrane region" description="Helical" evidence="8">
    <location>
        <begin position="6"/>
        <end position="37"/>
    </location>
</feature>
<sequence>MEFEIWQFGIFFIAAFLGGFVDAIAGGGGLICLPALLAMNVPPHIALATNKLQGSFGTFTAAANFWAKGYIDKKEIITGIIFTFIGACSGTTLVLFIDAKFLNYIIPFLLIGIFIYTIFSPNLGEKDTKARMSPKPFYIIFGLILGFYDGFFGPGAGSFWTFALVGVLGLYMKKAVAHTKVLNFVSNFVSLVVFIFGGQILWLVGFIMALGQILGGYFGSNFVIKKDVKWIKTIFLIIVALTILKIIYGFIF</sequence>
<gene>
    <name evidence="9" type="primary">yfcA</name>
    <name evidence="9" type="ORF">NCTC12475_01305</name>
</gene>
<evidence type="ECO:0000256" key="6">
    <source>
        <dbReference type="ARBA" id="ARBA00022989"/>
    </source>
</evidence>
<evidence type="ECO:0000256" key="3">
    <source>
        <dbReference type="ARBA" id="ARBA00022448"/>
    </source>
</evidence>